<evidence type="ECO:0000313" key="8">
    <source>
        <dbReference type="Proteomes" id="UP000198341"/>
    </source>
</evidence>
<keyword evidence="8" id="KW-1185">Reference proteome</keyword>
<dbReference type="Proteomes" id="UP000198341">
    <property type="component" value="Chromosome 6"/>
</dbReference>
<proteinExistence type="predicted"/>
<keyword evidence="6" id="KW-0812">Transmembrane</keyword>
<dbReference type="GO" id="GO:0003847">
    <property type="term" value="F:1-alkyl-2-acetylglycerophosphocholine esterase activity"/>
    <property type="evidence" value="ECO:0007669"/>
    <property type="project" value="UniProtKB-EC"/>
</dbReference>
<feature type="compositionally biased region" description="Low complexity" evidence="5">
    <location>
        <begin position="524"/>
        <end position="533"/>
    </location>
</feature>
<dbReference type="InterPro" id="IPR029058">
    <property type="entry name" value="AB_hydrolase_fold"/>
</dbReference>
<protein>
    <recommendedName>
        <fullName evidence="1">1-alkyl-2-acetylglycerophosphocholine esterase</fullName>
        <ecNumber evidence="1">3.1.1.47</ecNumber>
    </recommendedName>
</protein>
<evidence type="ECO:0000256" key="4">
    <source>
        <dbReference type="ARBA" id="ARBA00023098"/>
    </source>
</evidence>
<evidence type="ECO:0000313" key="7">
    <source>
        <dbReference type="EMBL" id="CCO17130.1"/>
    </source>
</evidence>
<keyword evidence="2" id="KW-0378">Hydrolase</keyword>
<feature type="compositionally biased region" description="Basic and acidic residues" evidence="5">
    <location>
        <begin position="743"/>
        <end position="754"/>
    </location>
</feature>
<evidence type="ECO:0000256" key="5">
    <source>
        <dbReference type="SAM" id="MobiDB-lite"/>
    </source>
</evidence>
<dbReference type="GeneID" id="19015334"/>
<feature type="region of interest" description="Disordered" evidence="5">
    <location>
        <begin position="704"/>
        <end position="723"/>
    </location>
</feature>
<feature type="region of interest" description="Disordered" evidence="5">
    <location>
        <begin position="889"/>
        <end position="953"/>
    </location>
</feature>
<dbReference type="EC" id="3.1.1.47" evidence="1"/>
<dbReference type="AlphaFoldDB" id="K8EXD3"/>
<dbReference type="Pfam" id="PF03403">
    <property type="entry name" value="PAF-AH_p_II"/>
    <property type="match status" value="1"/>
</dbReference>
<dbReference type="Gene3D" id="3.40.50.1820">
    <property type="entry name" value="alpha/beta hydrolase"/>
    <property type="match status" value="1"/>
</dbReference>
<dbReference type="STRING" id="41875.K8EXD3"/>
<reference evidence="7 8" key="1">
    <citation type="submission" date="2011-10" db="EMBL/GenBank/DDBJ databases">
        <authorList>
            <person name="Genoscope - CEA"/>
        </authorList>
    </citation>
    <scope>NUCLEOTIDE SEQUENCE [LARGE SCALE GENOMIC DNA]</scope>
    <source>
        <strain evidence="7 8">RCC 1105</strain>
    </source>
</reference>
<evidence type="ECO:0000256" key="1">
    <source>
        <dbReference type="ARBA" id="ARBA00013201"/>
    </source>
</evidence>
<gene>
    <name evidence="7" type="ORF">Bathy06g03530</name>
</gene>
<dbReference type="GO" id="GO:0016042">
    <property type="term" value="P:lipid catabolic process"/>
    <property type="evidence" value="ECO:0007669"/>
    <property type="project" value="UniProtKB-KW"/>
</dbReference>
<keyword evidence="3" id="KW-0442">Lipid degradation</keyword>
<sequence>MVAQVFKVAIKLFHFLRNPLNRPLEPLLWVASTISAKRAFKSSVSSLPNAGADEQRIDTKKRILGNRLFPACVVLVQARLDGTRWQVVPAYVGTGLTVLVDALDAKLKTRVPNVVRKTSSVIGFATAFSSVFAGLFIPVFRMPKPTGPHKVGKRRFYWEDTTRKSWIRPDHPRRKKLPEHRKLMADIWYPAELEEKMREMEEKNNKNKSTRKKRNKKINWLDPDLARAIAISFWAPGWVVNYFRLVRMEASDTPHVATEPHPEGSYADEITGKFPIVVFSHSFSGMKEQNSALLQELASWGHICVAADHPHDAALVLYPDGSSADFRGYDQPEEMRPKMWWKFRHRHLKYRTLDLQFVLDRLLELNEDKEDPLYNTMDDTRIAACGHSFGGAASGMFAQLDKRVTSVIMLDPWMWPMGRSVVQKGIPVPLLVFEAPRFLGNRDIFCIENDYSSSMLALATAPQCARVGEDVDNSIDNGTSSALPQPKAIDFVDVSTTDERDDDDDDDDVENACSRTGRPPLPPLNISNPSSSNAIERGGRHSRSNSFLNDQMMKHSFSSVSIADSLAESDYEFFGRNSRDDRSGDDDFEYAPPSGVCYKAVLEETMHFDYTDLAMVAPLTTRLLGMIAVGGSEVHDVISRASLRFLHAHNLPRRKHVVTTSNVPVYEFDAETLTQRTRMLHPGPWPGCPADEKDIAEIIEKKTKSMEKEASKKKNNKTSNSAAARTTMAVDSAMKFGGASNKRAKEIKETDARADPPSSPRAILKNLTPFNKVREAILEAETDERWKNKGGFVRWIDVEHFANEREDIGDERPWTAEQLREVRWLLSETEGKDDSFVLKRSDWIAMFPNRSEREIREALEIIENDPTEHSPPKPLMWLVGENPDVIIDGPDSYVDVNSSDDEGGRNDAYSPRFLIGGSSKNHFGESPRNSQPSSPMHVVKPRAMTRIDSSLRP</sequence>
<dbReference type="OrthoDB" id="495540at2759"/>
<feature type="region of interest" description="Disordered" evidence="5">
    <location>
        <begin position="496"/>
        <end position="546"/>
    </location>
</feature>
<name>K8EXD3_9CHLO</name>
<feature type="transmembrane region" description="Helical" evidence="6">
    <location>
        <begin position="120"/>
        <end position="140"/>
    </location>
</feature>
<accession>K8EXD3</accession>
<dbReference type="SUPFAM" id="SSF53474">
    <property type="entry name" value="alpha/beta-Hydrolases"/>
    <property type="match status" value="1"/>
</dbReference>
<dbReference type="eggNOG" id="KOG3847">
    <property type="taxonomic scope" value="Eukaryota"/>
</dbReference>
<keyword evidence="6" id="KW-0472">Membrane</keyword>
<dbReference type="PANTHER" id="PTHR10272:SF0">
    <property type="entry name" value="PLATELET-ACTIVATING FACTOR ACETYLHYDROLASE"/>
    <property type="match status" value="1"/>
</dbReference>
<evidence type="ECO:0000256" key="2">
    <source>
        <dbReference type="ARBA" id="ARBA00022801"/>
    </source>
</evidence>
<feature type="compositionally biased region" description="Acidic residues" evidence="5">
    <location>
        <begin position="499"/>
        <end position="510"/>
    </location>
</feature>
<dbReference type="PANTHER" id="PTHR10272">
    <property type="entry name" value="PLATELET-ACTIVATING FACTOR ACETYLHYDROLASE"/>
    <property type="match status" value="1"/>
</dbReference>
<evidence type="ECO:0000256" key="6">
    <source>
        <dbReference type="SAM" id="Phobius"/>
    </source>
</evidence>
<evidence type="ECO:0000256" key="3">
    <source>
        <dbReference type="ARBA" id="ARBA00022963"/>
    </source>
</evidence>
<organism evidence="7 8">
    <name type="scientific">Bathycoccus prasinos</name>
    <dbReference type="NCBI Taxonomy" id="41875"/>
    <lineage>
        <taxon>Eukaryota</taxon>
        <taxon>Viridiplantae</taxon>
        <taxon>Chlorophyta</taxon>
        <taxon>Mamiellophyceae</taxon>
        <taxon>Mamiellales</taxon>
        <taxon>Bathycoccaceae</taxon>
        <taxon>Bathycoccus</taxon>
    </lineage>
</organism>
<feature type="region of interest" description="Disordered" evidence="5">
    <location>
        <begin position="742"/>
        <end position="764"/>
    </location>
</feature>
<dbReference type="EMBL" id="FO082273">
    <property type="protein sequence ID" value="CCO17130.1"/>
    <property type="molecule type" value="Genomic_DNA"/>
</dbReference>
<keyword evidence="6" id="KW-1133">Transmembrane helix</keyword>
<keyword evidence="4" id="KW-0443">Lipid metabolism</keyword>
<dbReference type="KEGG" id="bpg:Bathy06g03530"/>
<dbReference type="RefSeq" id="XP_007512530.1">
    <property type="nucleotide sequence ID" value="XM_007512468.1"/>
</dbReference>